<organism evidence="1 2">
    <name type="scientific">Entomophthora muscae</name>
    <dbReference type="NCBI Taxonomy" id="34485"/>
    <lineage>
        <taxon>Eukaryota</taxon>
        <taxon>Fungi</taxon>
        <taxon>Fungi incertae sedis</taxon>
        <taxon>Zoopagomycota</taxon>
        <taxon>Entomophthoromycotina</taxon>
        <taxon>Entomophthoromycetes</taxon>
        <taxon>Entomophthorales</taxon>
        <taxon>Entomophthoraceae</taxon>
        <taxon>Entomophthora</taxon>
    </lineage>
</organism>
<proteinExistence type="predicted"/>
<comment type="caution">
    <text evidence="1">The sequence shown here is derived from an EMBL/GenBank/DDBJ whole genome shotgun (WGS) entry which is preliminary data.</text>
</comment>
<evidence type="ECO:0000313" key="1">
    <source>
        <dbReference type="EMBL" id="KAJ9050710.1"/>
    </source>
</evidence>
<gene>
    <name evidence="1" type="primary">DBF4</name>
    <name evidence="1" type="ORF">DSO57_1012041</name>
</gene>
<accession>A0ACC2RL49</accession>
<sequence length="572" mass="65041">MDPRLFNPSSQALSTRADRPVEQDQLPENVRLPPLKLDPYAPSPARHSPPNLPHIQSLRPSSQYGQDFIFTGRSLILNEILISTIQQHQSSNFLLWARRFYKTFPACRFYFYELDSTTRQELLYDISRLGGRVEENYTDLVTHVLFLPPPLDPKPNQSLSSLVPVKEERHTPRLFPPSPNYTPYHNQLTTLLPNSGHLDRLTPPRKIEQQEPHPNSYRGITNDFNPPRDEAKNWYYDNYQREHSKPKAMIVPPRSYQSASPFPKLSNFALSGFSKVQHRRSEIHFFRYPYILSEDVTGMYRPAVAAEYPPSKEADDVIWPKLWPVSASRCPFIRIPPRHKAGGLTEKRPGDNSPGFRTKMPKNSQNRHHLYSGTGSGLTSRDLEHQRKRSILNDHNSSKVGAQRLAALPNSFLHLEKRGNTPKSLPPPTRPIRTKSSAPAAVANTKKPGYCENCRSKFPDIEEHVMSPTHRAFAMKETNFQSLDCLLRRLNRIYKPTPALAPTPTATNPSSSSPHHWYGKSARDYESEATSNPNQTYSFDLAGSDSRSIFPKPLSDQSALDSHLGGAVLDQF</sequence>
<name>A0ACC2RL49_9FUNG</name>
<protein>
    <submittedName>
        <fullName evidence="1">Cdc7p-Dbf4p kinase complex regulatory subunit</fullName>
    </submittedName>
</protein>
<reference evidence="1" key="1">
    <citation type="submission" date="2022-04" db="EMBL/GenBank/DDBJ databases">
        <title>Genome of the entomopathogenic fungus Entomophthora muscae.</title>
        <authorList>
            <person name="Elya C."/>
            <person name="Lovett B.R."/>
            <person name="Lee E."/>
            <person name="Macias A.M."/>
            <person name="Hajek A.E."/>
            <person name="De Bivort B.L."/>
            <person name="Kasson M.T."/>
            <person name="De Fine Licht H.H."/>
            <person name="Stajich J.E."/>
        </authorList>
    </citation>
    <scope>NUCLEOTIDE SEQUENCE</scope>
    <source>
        <strain evidence="1">Berkeley</strain>
    </source>
</reference>
<dbReference type="EMBL" id="QTSX02007142">
    <property type="protein sequence ID" value="KAJ9050710.1"/>
    <property type="molecule type" value="Genomic_DNA"/>
</dbReference>
<keyword evidence="2" id="KW-1185">Reference proteome</keyword>
<evidence type="ECO:0000313" key="2">
    <source>
        <dbReference type="Proteomes" id="UP001165960"/>
    </source>
</evidence>
<dbReference type="Proteomes" id="UP001165960">
    <property type="component" value="Unassembled WGS sequence"/>
</dbReference>